<dbReference type="Gene3D" id="3.10.20.30">
    <property type="match status" value="1"/>
</dbReference>
<dbReference type="EMBL" id="DSVQ01000015">
    <property type="protein sequence ID" value="HGT39725.1"/>
    <property type="molecule type" value="Genomic_DNA"/>
</dbReference>
<dbReference type="InterPro" id="IPR016155">
    <property type="entry name" value="Mopterin_synth/thiamin_S_b"/>
</dbReference>
<reference evidence="1" key="1">
    <citation type="journal article" date="2020" name="mSystems">
        <title>Genome- and Community-Level Interaction Insights into Carbon Utilization and Element Cycling Functions of Hydrothermarchaeota in Hydrothermal Sediment.</title>
        <authorList>
            <person name="Zhou Z."/>
            <person name="Liu Y."/>
            <person name="Xu W."/>
            <person name="Pan J."/>
            <person name="Luo Z.H."/>
            <person name="Li M."/>
        </authorList>
    </citation>
    <scope>NUCLEOTIDE SEQUENCE [LARGE SCALE GENOMIC DNA]</scope>
    <source>
        <strain evidence="1">SpSt-508</strain>
    </source>
</reference>
<proteinExistence type="predicted"/>
<evidence type="ECO:0008006" key="2">
    <source>
        <dbReference type="Google" id="ProtNLM"/>
    </source>
</evidence>
<evidence type="ECO:0000313" key="1">
    <source>
        <dbReference type="EMBL" id="HGT39725.1"/>
    </source>
</evidence>
<protein>
    <recommendedName>
        <fullName evidence="2">MoaD/ThiS family protein</fullName>
    </recommendedName>
</protein>
<gene>
    <name evidence="1" type="ORF">ENS64_10765</name>
</gene>
<dbReference type="InterPro" id="IPR003749">
    <property type="entry name" value="ThiS/MoaD-like"/>
</dbReference>
<organism evidence="1">
    <name type="scientific">Schlesneria paludicola</name>
    <dbReference type="NCBI Taxonomy" id="360056"/>
    <lineage>
        <taxon>Bacteria</taxon>
        <taxon>Pseudomonadati</taxon>
        <taxon>Planctomycetota</taxon>
        <taxon>Planctomycetia</taxon>
        <taxon>Planctomycetales</taxon>
        <taxon>Planctomycetaceae</taxon>
        <taxon>Schlesneria</taxon>
    </lineage>
</organism>
<accession>A0A7C4QQD7</accession>
<comment type="caution">
    <text evidence="1">The sequence shown here is derived from an EMBL/GenBank/DDBJ whole genome shotgun (WGS) entry which is preliminary data.</text>
</comment>
<dbReference type="InterPro" id="IPR012675">
    <property type="entry name" value="Beta-grasp_dom_sf"/>
</dbReference>
<name>A0A7C4QQD7_9PLAN</name>
<sequence length="87" mass="9172">MTITVEFFGIPRARAGTAATTAQGRCLGEVLSDLAGRFPEFARTCLDGNRLRAGFTANVRGERFVTDPQTPLAEGDTVLLLSVDAGG</sequence>
<dbReference type="SUPFAM" id="SSF54285">
    <property type="entry name" value="MoaD/ThiS"/>
    <property type="match status" value="1"/>
</dbReference>
<dbReference type="AlphaFoldDB" id="A0A7C4QQD7"/>
<dbReference type="Pfam" id="PF02597">
    <property type="entry name" value="ThiS"/>
    <property type="match status" value="1"/>
</dbReference>